<dbReference type="AlphaFoldDB" id="A0A8S3YQ41"/>
<dbReference type="OrthoDB" id="10261055at2759"/>
<keyword evidence="3" id="KW-1185">Reference proteome</keyword>
<dbReference type="GO" id="GO:0005975">
    <property type="term" value="P:carbohydrate metabolic process"/>
    <property type="evidence" value="ECO:0007669"/>
    <property type="project" value="InterPro"/>
</dbReference>
<dbReference type="InterPro" id="IPR011330">
    <property type="entry name" value="Glyco_hydro/deAcase_b/a-brl"/>
</dbReference>
<keyword evidence="1" id="KW-1133">Transmembrane helix</keyword>
<dbReference type="Gene3D" id="3.20.110.10">
    <property type="entry name" value="Glycoside hydrolase 38, N terminal domain"/>
    <property type="match status" value="1"/>
</dbReference>
<evidence type="ECO:0008006" key="4">
    <source>
        <dbReference type="Google" id="ProtNLM"/>
    </source>
</evidence>
<keyword evidence="1" id="KW-0812">Transmembrane</keyword>
<feature type="transmembrane region" description="Helical" evidence="1">
    <location>
        <begin position="6"/>
        <end position="27"/>
    </location>
</feature>
<evidence type="ECO:0000256" key="1">
    <source>
        <dbReference type="SAM" id="Phobius"/>
    </source>
</evidence>
<gene>
    <name evidence="2" type="ORF">CUNI_LOCUS4885</name>
</gene>
<dbReference type="EMBL" id="CAJHNH020000687">
    <property type="protein sequence ID" value="CAG5119327.1"/>
    <property type="molecule type" value="Genomic_DNA"/>
</dbReference>
<evidence type="ECO:0000313" key="3">
    <source>
        <dbReference type="Proteomes" id="UP000678393"/>
    </source>
</evidence>
<keyword evidence="1" id="KW-0472">Membrane</keyword>
<proteinExistence type="predicted"/>
<reference evidence="2" key="1">
    <citation type="submission" date="2021-04" db="EMBL/GenBank/DDBJ databases">
        <authorList>
            <consortium name="Molecular Ecology Group"/>
        </authorList>
    </citation>
    <scope>NUCLEOTIDE SEQUENCE</scope>
</reference>
<organism evidence="2 3">
    <name type="scientific">Candidula unifasciata</name>
    <dbReference type="NCBI Taxonomy" id="100452"/>
    <lineage>
        <taxon>Eukaryota</taxon>
        <taxon>Metazoa</taxon>
        <taxon>Spiralia</taxon>
        <taxon>Lophotrochozoa</taxon>
        <taxon>Mollusca</taxon>
        <taxon>Gastropoda</taxon>
        <taxon>Heterobranchia</taxon>
        <taxon>Euthyneura</taxon>
        <taxon>Panpulmonata</taxon>
        <taxon>Eupulmonata</taxon>
        <taxon>Stylommatophora</taxon>
        <taxon>Helicina</taxon>
        <taxon>Helicoidea</taxon>
        <taxon>Geomitridae</taxon>
        <taxon>Candidula</taxon>
    </lineage>
</organism>
<dbReference type="SUPFAM" id="SSF88713">
    <property type="entry name" value="Glycoside hydrolase/deacetylase"/>
    <property type="match status" value="1"/>
</dbReference>
<name>A0A8S3YQ41_9EUPU</name>
<comment type="caution">
    <text evidence="2">The sequence shown here is derived from an EMBL/GenBank/DDBJ whole genome shotgun (WGS) entry which is preliminary data.</text>
</comment>
<dbReference type="Proteomes" id="UP000678393">
    <property type="component" value="Unassembled WGS sequence"/>
</dbReference>
<accession>A0A8S3YQ41</accession>
<evidence type="ECO:0000313" key="2">
    <source>
        <dbReference type="EMBL" id="CAG5119327.1"/>
    </source>
</evidence>
<sequence length="197" mass="23329">MPKLRYIQISAWHIVVLLGFGYLVILWREYKSLEKMFVQKHDRSPAFHPWLSKDKGIQLYKQECPVFDSTYWRFVPNDSVRNQTMELKPGICLKQSAALRPDIEMEKEWSAISVRYPQYVYTVSGWIQLINVDSYDIKPLQVFIVPHSHQDPGWRDTFSGYYNSYTRRVLDHMVKYLGSNHLLEIHMARDCLLGEVV</sequence>
<protein>
    <recommendedName>
        <fullName evidence="4">Glycoside hydrolase family 38 N-terminal domain-containing protein</fullName>
    </recommendedName>
</protein>
<dbReference type="InterPro" id="IPR027291">
    <property type="entry name" value="Glyco_hydro_38_N_sf"/>
</dbReference>